<dbReference type="EMBL" id="CAINUL010000001">
    <property type="protein sequence ID" value="CAD0106361.1"/>
    <property type="molecule type" value="Genomic_DNA"/>
</dbReference>
<keyword evidence="9" id="KW-1185">Reference proteome</keyword>
<dbReference type="InterPro" id="IPR008271">
    <property type="entry name" value="Ser/Thr_kinase_AS"/>
</dbReference>
<comment type="caution">
    <text evidence="8">The sequence shown here is derived from an EMBL/GenBank/DDBJ whole genome shotgun (WGS) entry which is preliminary data.</text>
</comment>
<dbReference type="OrthoDB" id="310217at2759"/>
<sequence>MSARGLALINSKPGFAYDDEELWVGKKQLGDGGQGCAGLFVKLDRETQRVVRQMAVKEVWPVREWDNEYEFYGPKKDVPREEFMSRILPKESNVVDIICSRFYKERDAFRLYMEYCKWRTVNFRAFFADTLAGPGGDLRRLLQEYQERSLVFPEPYIWKLFHDLARAVHAMDNPSGHGLKGDESVAHIDFKPDNIFLCLPDENNFPKYPIAKLGDFGGAMISSPRDTEEEHLKKVDSTSATAGYVAPDMEQFSRNKLANQIPKRNARFGVTSADIPKRITSATNVWNVGLIIADLMTASQCFKKPKFGVYDARDAWLDDFFSQKDTTPRVQGYSALLKDTVIRCLDYIPNRRPTAIDLLATVNQGVKIYAGVMRTRECFDVTQYHGEYDLDPNIPFVDDYPVTQEEVIDLDMSDEIPTTTDPPGGGGPMPKTPLRRPPENPHDTWRSMTTTSGAPQDTPAQGFLMGPNAGQFVHDFFDPAAGYEVLDQPVPQFDFVDGDGLYQALQDSLPRRR</sequence>
<dbReference type="InterPro" id="IPR000719">
    <property type="entry name" value="Prot_kinase_dom"/>
</dbReference>
<dbReference type="SMART" id="SM00220">
    <property type="entry name" value="S_TKc"/>
    <property type="match status" value="1"/>
</dbReference>
<evidence type="ECO:0000313" key="8">
    <source>
        <dbReference type="EMBL" id="CAD0106361.1"/>
    </source>
</evidence>
<dbReference type="PANTHER" id="PTHR43671">
    <property type="entry name" value="SERINE/THREONINE-PROTEIN KINASE NEK"/>
    <property type="match status" value="1"/>
</dbReference>
<keyword evidence="2" id="KW-0808">Transferase</keyword>
<gene>
    <name evidence="8" type="ORF">AWRI4620_LOCUS616</name>
</gene>
<evidence type="ECO:0000256" key="5">
    <source>
        <dbReference type="ARBA" id="ARBA00022840"/>
    </source>
</evidence>
<dbReference type="GO" id="GO:0005524">
    <property type="term" value="F:ATP binding"/>
    <property type="evidence" value="ECO:0007669"/>
    <property type="project" value="UniProtKB-KW"/>
</dbReference>
<accession>A0A9N8KFZ3</accession>
<dbReference type="Gene3D" id="1.10.510.10">
    <property type="entry name" value="Transferase(Phosphotransferase) domain 1"/>
    <property type="match status" value="1"/>
</dbReference>
<organism evidence="8 9">
    <name type="scientific">Aureobasidium uvarum</name>
    <dbReference type="NCBI Taxonomy" id="2773716"/>
    <lineage>
        <taxon>Eukaryota</taxon>
        <taxon>Fungi</taxon>
        <taxon>Dikarya</taxon>
        <taxon>Ascomycota</taxon>
        <taxon>Pezizomycotina</taxon>
        <taxon>Dothideomycetes</taxon>
        <taxon>Dothideomycetidae</taxon>
        <taxon>Dothideales</taxon>
        <taxon>Saccotheciaceae</taxon>
        <taxon>Aureobasidium</taxon>
    </lineage>
</organism>
<dbReference type="Proteomes" id="UP000745764">
    <property type="component" value="Unassembled WGS sequence"/>
</dbReference>
<protein>
    <recommendedName>
        <fullName evidence="1">non-specific serine/threonine protein kinase</fullName>
        <ecNumber evidence="1">2.7.11.1</ecNumber>
    </recommendedName>
</protein>
<dbReference type="InterPro" id="IPR050660">
    <property type="entry name" value="NEK_Ser/Thr_kinase"/>
</dbReference>
<reference evidence="8" key="1">
    <citation type="submission" date="2020-06" db="EMBL/GenBank/DDBJ databases">
        <authorList>
            <person name="Onetto C."/>
        </authorList>
    </citation>
    <scope>NUCLEOTIDE SEQUENCE</scope>
</reference>
<dbReference type="PROSITE" id="PS50011">
    <property type="entry name" value="PROTEIN_KINASE_DOM"/>
    <property type="match status" value="1"/>
</dbReference>
<dbReference type="Pfam" id="PF00069">
    <property type="entry name" value="Pkinase"/>
    <property type="match status" value="1"/>
</dbReference>
<evidence type="ECO:0000313" key="9">
    <source>
        <dbReference type="Proteomes" id="UP000745764"/>
    </source>
</evidence>
<dbReference type="GO" id="GO:0004674">
    <property type="term" value="F:protein serine/threonine kinase activity"/>
    <property type="evidence" value="ECO:0007669"/>
    <property type="project" value="UniProtKB-EC"/>
</dbReference>
<feature type="compositionally biased region" description="Basic and acidic residues" evidence="6">
    <location>
        <begin position="436"/>
        <end position="445"/>
    </location>
</feature>
<feature type="compositionally biased region" description="Polar residues" evidence="6">
    <location>
        <begin position="446"/>
        <end position="459"/>
    </location>
</feature>
<dbReference type="SUPFAM" id="SSF56112">
    <property type="entry name" value="Protein kinase-like (PK-like)"/>
    <property type="match status" value="1"/>
</dbReference>
<evidence type="ECO:0000256" key="3">
    <source>
        <dbReference type="ARBA" id="ARBA00022741"/>
    </source>
</evidence>
<feature type="domain" description="Protein kinase" evidence="7">
    <location>
        <begin position="23"/>
        <end position="366"/>
    </location>
</feature>
<evidence type="ECO:0000256" key="4">
    <source>
        <dbReference type="ARBA" id="ARBA00022777"/>
    </source>
</evidence>
<name>A0A9N8KFZ3_9PEZI</name>
<evidence type="ECO:0000256" key="2">
    <source>
        <dbReference type="ARBA" id="ARBA00022679"/>
    </source>
</evidence>
<dbReference type="AlphaFoldDB" id="A0A9N8KFZ3"/>
<keyword evidence="3" id="KW-0547">Nucleotide-binding</keyword>
<keyword evidence="4" id="KW-0418">Kinase</keyword>
<proteinExistence type="predicted"/>
<dbReference type="InterPro" id="IPR011009">
    <property type="entry name" value="Kinase-like_dom_sf"/>
</dbReference>
<dbReference type="PROSITE" id="PS00108">
    <property type="entry name" value="PROTEIN_KINASE_ST"/>
    <property type="match status" value="1"/>
</dbReference>
<dbReference type="EC" id="2.7.11.1" evidence="1"/>
<evidence type="ECO:0000256" key="6">
    <source>
        <dbReference type="SAM" id="MobiDB-lite"/>
    </source>
</evidence>
<dbReference type="PANTHER" id="PTHR43671:SF13">
    <property type="entry name" value="SERINE_THREONINE-PROTEIN KINASE NEK2"/>
    <property type="match status" value="1"/>
</dbReference>
<evidence type="ECO:0000259" key="7">
    <source>
        <dbReference type="PROSITE" id="PS50011"/>
    </source>
</evidence>
<evidence type="ECO:0000256" key="1">
    <source>
        <dbReference type="ARBA" id="ARBA00012513"/>
    </source>
</evidence>
<feature type="region of interest" description="Disordered" evidence="6">
    <location>
        <begin position="414"/>
        <end position="462"/>
    </location>
</feature>
<keyword evidence="5" id="KW-0067">ATP-binding</keyword>